<evidence type="ECO:0000256" key="4">
    <source>
        <dbReference type="ARBA" id="ARBA00022630"/>
    </source>
</evidence>
<evidence type="ECO:0000256" key="7">
    <source>
        <dbReference type="ARBA" id="ARBA00037085"/>
    </source>
</evidence>
<evidence type="ECO:0000256" key="10">
    <source>
        <dbReference type="RuleBase" id="RU362125"/>
    </source>
</evidence>
<evidence type="ECO:0000259" key="12">
    <source>
        <dbReference type="Pfam" id="PF02770"/>
    </source>
</evidence>
<evidence type="ECO:0000256" key="9">
    <source>
        <dbReference type="ARBA" id="ARBA00042660"/>
    </source>
</evidence>
<evidence type="ECO:0000256" key="6">
    <source>
        <dbReference type="ARBA" id="ARBA00023002"/>
    </source>
</evidence>
<dbReference type="SUPFAM" id="SSF47203">
    <property type="entry name" value="Acyl-CoA dehydrogenase C-terminal domain-like"/>
    <property type="match status" value="1"/>
</dbReference>
<comment type="cofactor">
    <cofactor evidence="1 10">
        <name>FAD</name>
        <dbReference type="ChEBI" id="CHEBI:57692"/>
    </cofactor>
</comment>
<dbReference type="GO" id="GO:0033539">
    <property type="term" value="P:fatty acid beta-oxidation using acyl-CoA dehydrogenase"/>
    <property type="evidence" value="ECO:0007669"/>
    <property type="project" value="TreeGrafter"/>
</dbReference>
<dbReference type="InterPro" id="IPR037069">
    <property type="entry name" value="AcylCoA_DH/ox_N_sf"/>
</dbReference>
<dbReference type="PROSITE" id="PS00073">
    <property type="entry name" value="ACYL_COA_DH_2"/>
    <property type="match status" value="1"/>
</dbReference>
<feature type="domain" description="Acyl-CoA dehydrogenase/oxidase C-terminal" evidence="11">
    <location>
        <begin position="232"/>
        <end position="380"/>
    </location>
</feature>
<dbReference type="GO" id="GO:0003995">
    <property type="term" value="F:acyl-CoA dehydrogenase activity"/>
    <property type="evidence" value="ECO:0007669"/>
    <property type="project" value="InterPro"/>
</dbReference>
<keyword evidence="17" id="KW-1185">Reference proteome</keyword>
<dbReference type="Pfam" id="PF02771">
    <property type="entry name" value="Acyl-CoA_dh_N"/>
    <property type="match status" value="1"/>
</dbReference>
<keyword evidence="6 10" id="KW-0560">Oxidoreductase</keyword>
<evidence type="ECO:0000313" key="15">
    <source>
        <dbReference type="EMBL" id="SSW92487.1"/>
    </source>
</evidence>
<evidence type="ECO:0000313" key="17">
    <source>
        <dbReference type="Proteomes" id="UP000256343"/>
    </source>
</evidence>
<dbReference type="RefSeq" id="WP_114359916.1">
    <property type="nucleotide sequence ID" value="NZ_QRDT01000020.1"/>
</dbReference>
<dbReference type="FunFam" id="2.40.110.10:FF:000002">
    <property type="entry name" value="Acyl-CoA dehydrogenase fadE12"/>
    <property type="match status" value="1"/>
</dbReference>
<evidence type="ECO:0000313" key="14">
    <source>
        <dbReference type="EMBL" id="RED29075.1"/>
    </source>
</evidence>
<dbReference type="Proteomes" id="UP000252631">
    <property type="component" value="Unassembled WGS sequence"/>
</dbReference>
<evidence type="ECO:0000256" key="8">
    <source>
        <dbReference type="ARBA" id="ARBA00040394"/>
    </source>
</evidence>
<dbReference type="Gene3D" id="1.20.140.10">
    <property type="entry name" value="Butyryl-CoA Dehydrogenase, subunit A, domain 3"/>
    <property type="match status" value="1"/>
</dbReference>
<dbReference type="GO" id="GO:0005737">
    <property type="term" value="C:cytoplasm"/>
    <property type="evidence" value="ECO:0007669"/>
    <property type="project" value="TreeGrafter"/>
</dbReference>
<evidence type="ECO:0000259" key="13">
    <source>
        <dbReference type="Pfam" id="PF02771"/>
    </source>
</evidence>
<dbReference type="Pfam" id="PF02770">
    <property type="entry name" value="Acyl-CoA_dh_M"/>
    <property type="match status" value="1"/>
</dbReference>
<feature type="domain" description="Acyl-CoA dehydrogenase/oxidase N-terminal" evidence="13">
    <location>
        <begin position="13"/>
        <end position="122"/>
    </location>
</feature>
<dbReference type="SUPFAM" id="SSF56645">
    <property type="entry name" value="Acyl-CoA dehydrogenase NM domain-like"/>
    <property type="match status" value="1"/>
</dbReference>
<accession>A0A336JRS3</accession>
<dbReference type="OrthoDB" id="9775090at2"/>
<dbReference type="InterPro" id="IPR006091">
    <property type="entry name" value="Acyl-CoA_Oxase/DH_mid-dom"/>
</dbReference>
<dbReference type="Proteomes" id="UP000256343">
    <property type="component" value="Unassembled WGS sequence"/>
</dbReference>
<dbReference type="InterPro" id="IPR050741">
    <property type="entry name" value="Acyl-CoA_dehydrogenase"/>
</dbReference>
<comment type="function">
    <text evidence="7">Catalyzes the dehydrogenation at the alpha-beta position of ACP-bound acyl chains. This results in the introduction of a double bond in the lipidic chain, which is further transferred to the epsilon-amino group of lysine residue in the mycobactin core by MbtK.</text>
</comment>
<dbReference type="AlphaFoldDB" id="A0A336JRS3"/>
<dbReference type="PANTHER" id="PTHR48083:SF20">
    <property type="entry name" value="LONG-CHAIN SPECIFIC ACYL-COA DEHYDROGENASE, MITOCHONDRIAL"/>
    <property type="match status" value="1"/>
</dbReference>
<evidence type="ECO:0000313" key="16">
    <source>
        <dbReference type="Proteomes" id="UP000252631"/>
    </source>
</evidence>
<sequence>MTVTSTAPEIHTELDALRDAMRRLIAREMTPHYADWERAGAIPRELWRTMGAAGLLCTSIPEAYGGPGAGLAHARVVIEGLADAFVALPGFYTHSEIIAPYILKYGTEQQKQTWLPRCVTGDCVLSIAMTEPGAGSDLRGARTVARRDGDDYVISGQKTFITNGLHADLVIVLAGTEGMSPGRKSLFLVETNRSGFSRGRVLDKLGQRAQDTVELFFDETRIPATNLLGVEGEGLGYLMAQLPRERLFVGMSAIAGAEAAFREALAYTNTRHAFGQPISQFQHLRFRLAELKTKITVARAFLDQCIARFEAGQLSVDEAAMCKYWITDVEAEVLDQCVQMHGGYGFMRDYPVARAYADARGQRIYAGTNEIMKEIIARNL</sequence>
<proteinExistence type="inferred from homology"/>
<keyword evidence="5 10" id="KW-0274">FAD</keyword>
<keyword evidence="4 10" id="KW-0285">Flavoprotein</keyword>
<dbReference type="InterPro" id="IPR006089">
    <property type="entry name" value="Acyl-CoA_DH_CS"/>
</dbReference>
<dbReference type="Gene3D" id="2.40.110.10">
    <property type="entry name" value="Butyryl-CoA Dehydrogenase, subunit A, domain 2"/>
    <property type="match status" value="1"/>
</dbReference>
<organism evidence="15 16">
    <name type="scientific">Rhodopseudomonas pentothenatexigens</name>
    <dbReference type="NCBI Taxonomy" id="999699"/>
    <lineage>
        <taxon>Bacteria</taxon>
        <taxon>Pseudomonadati</taxon>
        <taxon>Pseudomonadota</taxon>
        <taxon>Alphaproteobacteria</taxon>
        <taxon>Hyphomicrobiales</taxon>
        <taxon>Nitrobacteraceae</taxon>
        <taxon>Rhodopseudomonas</taxon>
    </lineage>
</organism>
<evidence type="ECO:0000256" key="3">
    <source>
        <dbReference type="ARBA" id="ARBA00009347"/>
    </source>
</evidence>
<dbReference type="InterPro" id="IPR009075">
    <property type="entry name" value="AcylCo_DH/oxidase_C"/>
</dbReference>
<evidence type="ECO:0000256" key="2">
    <source>
        <dbReference type="ARBA" id="ARBA00005102"/>
    </source>
</evidence>
<evidence type="ECO:0000259" key="11">
    <source>
        <dbReference type="Pfam" id="PF00441"/>
    </source>
</evidence>
<dbReference type="InterPro" id="IPR013786">
    <property type="entry name" value="AcylCoA_DH/ox_N"/>
</dbReference>
<gene>
    <name evidence="14" type="ORF">BJ125_12071</name>
    <name evidence="15" type="ORF">SAMN05892882_12071</name>
</gene>
<dbReference type="GO" id="GO:0050660">
    <property type="term" value="F:flavin adenine dinucleotide binding"/>
    <property type="evidence" value="ECO:0007669"/>
    <property type="project" value="InterPro"/>
</dbReference>
<dbReference type="Pfam" id="PF00441">
    <property type="entry name" value="Acyl-CoA_dh_1"/>
    <property type="match status" value="1"/>
</dbReference>
<reference evidence="15 16" key="1">
    <citation type="submission" date="2017-08" db="EMBL/GenBank/DDBJ databases">
        <authorList>
            <person name="de Groot N.N."/>
        </authorList>
    </citation>
    <scope>NUCLEOTIDE SEQUENCE [LARGE SCALE GENOMIC DNA]</scope>
    <source>
        <strain evidence="15 16">JA575</strain>
    </source>
</reference>
<name>A0A336JRS3_9BRAD</name>
<dbReference type="PROSITE" id="PS00072">
    <property type="entry name" value="ACYL_COA_DH_1"/>
    <property type="match status" value="1"/>
</dbReference>
<dbReference type="EMBL" id="UFQQ01000020">
    <property type="protein sequence ID" value="SSW92487.1"/>
    <property type="molecule type" value="Genomic_DNA"/>
</dbReference>
<evidence type="ECO:0000256" key="1">
    <source>
        <dbReference type="ARBA" id="ARBA00001974"/>
    </source>
</evidence>
<reference evidence="14 17" key="2">
    <citation type="submission" date="2018-07" db="EMBL/GenBank/DDBJ databases">
        <title>Genomic Encyclopedia of Archaeal and Bacterial Type Strains, Phase II (KMG-II): from individual species to whole genera.</title>
        <authorList>
            <person name="Goeker M."/>
        </authorList>
    </citation>
    <scope>NUCLEOTIDE SEQUENCE [LARGE SCALE GENOMIC DNA]</scope>
    <source>
        <strain evidence="14 17">JA575</strain>
    </source>
</reference>
<dbReference type="EMBL" id="QRDT01000020">
    <property type="protein sequence ID" value="RED29075.1"/>
    <property type="molecule type" value="Genomic_DNA"/>
</dbReference>
<comment type="similarity">
    <text evidence="3 10">Belongs to the acyl-CoA dehydrogenase family.</text>
</comment>
<protein>
    <recommendedName>
        <fullName evidence="8">Acyl-[acyl-carrier-protein] dehydrogenase MbtN</fullName>
    </recommendedName>
    <alternativeName>
        <fullName evidence="9">Mycobactin synthase protein N</fullName>
    </alternativeName>
</protein>
<dbReference type="FunFam" id="1.20.140.10:FF:000001">
    <property type="entry name" value="Acyl-CoA dehydrogenase"/>
    <property type="match status" value="1"/>
</dbReference>
<dbReference type="InterPro" id="IPR009100">
    <property type="entry name" value="AcylCoA_DH/oxidase_NM_dom_sf"/>
</dbReference>
<comment type="pathway">
    <text evidence="2">Siderophore biosynthesis; mycobactin biosynthesis.</text>
</comment>
<dbReference type="InterPro" id="IPR036250">
    <property type="entry name" value="AcylCo_DH-like_C"/>
</dbReference>
<feature type="domain" description="Acyl-CoA oxidase/dehydrogenase middle" evidence="12">
    <location>
        <begin position="126"/>
        <end position="219"/>
    </location>
</feature>
<evidence type="ECO:0000256" key="5">
    <source>
        <dbReference type="ARBA" id="ARBA00022827"/>
    </source>
</evidence>
<dbReference type="Gene3D" id="1.10.540.10">
    <property type="entry name" value="Acyl-CoA dehydrogenase/oxidase, N-terminal domain"/>
    <property type="match status" value="1"/>
</dbReference>
<dbReference type="PANTHER" id="PTHR48083">
    <property type="entry name" value="MEDIUM-CHAIN SPECIFIC ACYL-COA DEHYDROGENASE, MITOCHONDRIAL-RELATED"/>
    <property type="match status" value="1"/>
</dbReference>
<dbReference type="InterPro" id="IPR046373">
    <property type="entry name" value="Acyl-CoA_Oxase/DH_mid-dom_sf"/>
</dbReference>